<name>A0ABS4INI1_9BACL</name>
<dbReference type="InterPro" id="IPR050248">
    <property type="entry name" value="Polysacc_deacetylase_ArnD"/>
</dbReference>
<evidence type="ECO:0000256" key="3">
    <source>
        <dbReference type="SAM" id="MobiDB-lite"/>
    </source>
</evidence>
<evidence type="ECO:0000313" key="6">
    <source>
        <dbReference type="EMBL" id="MBP1989115.1"/>
    </source>
</evidence>
<dbReference type="PROSITE" id="PS51677">
    <property type="entry name" value="NODB"/>
    <property type="match status" value="1"/>
</dbReference>
<sequence>MKKLWMLSLLLLLCSGCSGTNRFQPSIKPSPIITSNIRQQAADTTSPVPTNHTPDLASGKELDVRTPNALTLTDLRQKYRTYFIFNGPADKRQVALSFDDGPDDIYTPKILDVLNKYGVKATFFLIGNRAEAYPELVKRIAKEGHVIANHSYNHPNLPKITDAEFQDQVLRTVNILHQLVGYVPKLFRPPYGNINSEQIEWMASQQLFVVNWNVDSLDWKNLNADQVYANIMGDVQPGSIILQHSAGGTGEDLSGTVEALPRIIEKLQADGVKLVTIPELLGMTSTNK</sequence>
<dbReference type="CDD" id="cd10917">
    <property type="entry name" value="CE4_NodB_like_6s_7s"/>
    <property type="match status" value="1"/>
</dbReference>
<dbReference type="InterPro" id="IPR011330">
    <property type="entry name" value="Glyco_hydro/deAcase_b/a-brl"/>
</dbReference>
<protein>
    <submittedName>
        <fullName evidence="6">Peptidoglycan/xylan/chitin deacetylase (PgdA/CDA1 family)</fullName>
    </submittedName>
</protein>
<dbReference type="Gene3D" id="3.20.20.370">
    <property type="entry name" value="Glycoside hydrolase/deacetylase"/>
    <property type="match status" value="1"/>
</dbReference>
<dbReference type="PANTHER" id="PTHR10587">
    <property type="entry name" value="GLYCOSYL TRANSFERASE-RELATED"/>
    <property type="match status" value="1"/>
</dbReference>
<keyword evidence="7" id="KW-1185">Reference proteome</keyword>
<evidence type="ECO:0000259" key="5">
    <source>
        <dbReference type="PROSITE" id="PS51677"/>
    </source>
</evidence>
<feature type="domain" description="NodB homology" evidence="5">
    <location>
        <begin position="92"/>
        <end position="275"/>
    </location>
</feature>
<reference evidence="6 7" key="1">
    <citation type="submission" date="2021-03" db="EMBL/GenBank/DDBJ databases">
        <title>Genomic Encyclopedia of Type Strains, Phase IV (KMG-IV): sequencing the most valuable type-strain genomes for metagenomic binning, comparative biology and taxonomic classification.</title>
        <authorList>
            <person name="Goeker M."/>
        </authorList>
    </citation>
    <scope>NUCLEOTIDE SEQUENCE [LARGE SCALE GENOMIC DNA]</scope>
    <source>
        <strain evidence="6 7">DSM 26048</strain>
    </source>
</reference>
<feature type="compositionally biased region" description="Polar residues" evidence="3">
    <location>
        <begin position="38"/>
        <end position="53"/>
    </location>
</feature>
<dbReference type="InterPro" id="IPR002509">
    <property type="entry name" value="NODB_dom"/>
</dbReference>
<proteinExistence type="predicted"/>
<dbReference type="PANTHER" id="PTHR10587:SF133">
    <property type="entry name" value="CHITIN DEACETYLASE 1-RELATED"/>
    <property type="match status" value="1"/>
</dbReference>
<comment type="caution">
    <text evidence="6">The sequence shown here is derived from an EMBL/GenBank/DDBJ whole genome shotgun (WGS) entry which is preliminary data.</text>
</comment>
<keyword evidence="4" id="KW-0732">Signal</keyword>
<organism evidence="6 7">
    <name type="scientific">Paenibacillus eucommiae</name>
    <dbReference type="NCBI Taxonomy" id="1355755"/>
    <lineage>
        <taxon>Bacteria</taxon>
        <taxon>Bacillati</taxon>
        <taxon>Bacillota</taxon>
        <taxon>Bacilli</taxon>
        <taxon>Bacillales</taxon>
        <taxon>Paenibacillaceae</taxon>
        <taxon>Paenibacillus</taxon>
    </lineage>
</organism>
<feature type="region of interest" description="Disordered" evidence="3">
    <location>
        <begin position="38"/>
        <end position="60"/>
    </location>
</feature>
<keyword evidence="1" id="KW-0479">Metal-binding</keyword>
<keyword evidence="2" id="KW-0378">Hydrolase</keyword>
<evidence type="ECO:0000256" key="1">
    <source>
        <dbReference type="ARBA" id="ARBA00022723"/>
    </source>
</evidence>
<evidence type="ECO:0000256" key="2">
    <source>
        <dbReference type="ARBA" id="ARBA00022801"/>
    </source>
</evidence>
<dbReference type="Pfam" id="PF01522">
    <property type="entry name" value="Polysacc_deac_1"/>
    <property type="match status" value="1"/>
</dbReference>
<gene>
    <name evidence="6" type="ORF">J2Z66_000710</name>
</gene>
<dbReference type="RefSeq" id="WP_209969944.1">
    <property type="nucleotide sequence ID" value="NZ_JAGGLB010000002.1"/>
</dbReference>
<dbReference type="SUPFAM" id="SSF88713">
    <property type="entry name" value="Glycoside hydrolase/deacetylase"/>
    <property type="match status" value="1"/>
</dbReference>
<evidence type="ECO:0000256" key="4">
    <source>
        <dbReference type="SAM" id="SignalP"/>
    </source>
</evidence>
<evidence type="ECO:0000313" key="7">
    <source>
        <dbReference type="Proteomes" id="UP001519287"/>
    </source>
</evidence>
<accession>A0ABS4INI1</accession>
<feature type="chain" id="PRO_5047094039" evidence="4">
    <location>
        <begin position="20"/>
        <end position="288"/>
    </location>
</feature>
<feature type="signal peptide" evidence="4">
    <location>
        <begin position="1"/>
        <end position="19"/>
    </location>
</feature>
<dbReference type="EMBL" id="JAGGLB010000002">
    <property type="protein sequence ID" value="MBP1989115.1"/>
    <property type="molecule type" value="Genomic_DNA"/>
</dbReference>
<dbReference type="Proteomes" id="UP001519287">
    <property type="component" value="Unassembled WGS sequence"/>
</dbReference>